<proteinExistence type="predicted"/>
<keyword evidence="2" id="KW-1185">Reference proteome</keyword>
<dbReference type="AlphaFoldDB" id="A0A6A4PSK5"/>
<reference evidence="2" key="1">
    <citation type="journal article" date="2020" name="Nat. Commun.">
        <title>Genome sequence of the cluster root forming white lupin.</title>
        <authorList>
            <person name="Hufnagel B."/>
            <person name="Marques A."/>
            <person name="Soriano A."/>
            <person name="Marques L."/>
            <person name="Divol F."/>
            <person name="Doumas P."/>
            <person name="Sallet E."/>
            <person name="Mancinotti D."/>
            <person name="Carrere S."/>
            <person name="Marande W."/>
            <person name="Arribat S."/>
            <person name="Keller J."/>
            <person name="Huneau C."/>
            <person name="Blein T."/>
            <person name="Aime D."/>
            <person name="Laguerre M."/>
            <person name="Taylor J."/>
            <person name="Schubert V."/>
            <person name="Nelson M."/>
            <person name="Geu-Flores F."/>
            <person name="Crespi M."/>
            <person name="Gallardo-Guerrero K."/>
            <person name="Delaux P.-M."/>
            <person name="Salse J."/>
            <person name="Berges H."/>
            <person name="Guyot R."/>
            <person name="Gouzy J."/>
            <person name="Peret B."/>
        </authorList>
    </citation>
    <scope>NUCLEOTIDE SEQUENCE [LARGE SCALE GENOMIC DNA]</scope>
    <source>
        <strain evidence="2">cv. Amiga</strain>
    </source>
</reference>
<dbReference type="OrthoDB" id="1434837at2759"/>
<dbReference type="Proteomes" id="UP000447434">
    <property type="component" value="Chromosome 11"/>
</dbReference>
<protein>
    <recommendedName>
        <fullName evidence="3">DUF223 domain-containing protein</fullName>
    </recommendedName>
</protein>
<sequence length="139" mass="16222">MHNFNVLHNDLQFKACNHAYRMQFNANTTIKDRDFPDIPQCEYEFKKFGDILAENFQTDLLVDIVGAVEKMIFSQTQTTLKKVILNLRDSSGKTMVMILTHARVKEGRGKYPPSLRNSWCGSKLLIDDEIPDYEKYQER</sequence>
<gene>
    <name evidence="1" type="ORF">Lalb_Chr11g0072791</name>
</gene>
<dbReference type="Gene3D" id="2.40.50.140">
    <property type="entry name" value="Nucleic acid-binding proteins"/>
    <property type="match status" value="1"/>
</dbReference>
<dbReference type="EMBL" id="WOCE01000011">
    <property type="protein sequence ID" value="KAE9604528.1"/>
    <property type="molecule type" value="Genomic_DNA"/>
</dbReference>
<comment type="caution">
    <text evidence="1">The sequence shown here is derived from an EMBL/GenBank/DDBJ whole genome shotgun (WGS) entry which is preliminary data.</text>
</comment>
<evidence type="ECO:0008006" key="3">
    <source>
        <dbReference type="Google" id="ProtNLM"/>
    </source>
</evidence>
<evidence type="ECO:0000313" key="1">
    <source>
        <dbReference type="EMBL" id="KAE9604528.1"/>
    </source>
</evidence>
<name>A0A6A4PSK5_LUPAL</name>
<organism evidence="1 2">
    <name type="scientific">Lupinus albus</name>
    <name type="common">White lupine</name>
    <name type="synonym">Lupinus termis</name>
    <dbReference type="NCBI Taxonomy" id="3870"/>
    <lineage>
        <taxon>Eukaryota</taxon>
        <taxon>Viridiplantae</taxon>
        <taxon>Streptophyta</taxon>
        <taxon>Embryophyta</taxon>
        <taxon>Tracheophyta</taxon>
        <taxon>Spermatophyta</taxon>
        <taxon>Magnoliopsida</taxon>
        <taxon>eudicotyledons</taxon>
        <taxon>Gunneridae</taxon>
        <taxon>Pentapetalae</taxon>
        <taxon>rosids</taxon>
        <taxon>fabids</taxon>
        <taxon>Fabales</taxon>
        <taxon>Fabaceae</taxon>
        <taxon>Papilionoideae</taxon>
        <taxon>50 kb inversion clade</taxon>
        <taxon>genistoids sensu lato</taxon>
        <taxon>core genistoids</taxon>
        <taxon>Genisteae</taxon>
        <taxon>Lupinus</taxon>
    </lineage>
</organism>
<accession>A0A6A4PSK5</accession>
<dbReference type="InterPro" id="IPR012340">
    <property type="entry name" value="NA-bd_OB-fold"/>
</dbReference>
<evidence type="ECO:0000313" key="2">
    <source>
        <dbReference type="Proteomes" id="UP000447434"/>
    </source>
</evidence>